<dbReference type="Gramene" id="mRNA:HanXRQr2_Chr10g0428181">
    <property type="protein sequence ID" value="mRNA:HanXRQr2_Chr10g0428181"/>
    <property type="gene ID" value="HanXRQr2_Chr10g0428181"/>
</dbReference>
<name>A0A251TH17_HELAN</name>
<reference evidence="1" key="3">
    <citation type="submission" date="2020-06" db="EMBL/GenBank/DDBJ databases">
        <title>Helianthus annuus Genome sequencing and assembly Release 2.</title>
        <authorList>
            <person name="Gouzy J."/>
            <person name="Langlade N."/>
            <person name="Munos S."/>
        </authorList>
    </citation>
    <scope>NUCLEOTIDE SEQUENCE</scope>
    <source>
        <tissue evidence="1">Leaves</tissue>
    </source>
</reference>
<proteinExistence type="predicted"/>
<dbReference type="AlphaFoldDB" id="A0A251TH17"/>
<accession>A0A251TH17</accession>
<dbReference type="InParanoid" id="A0A251TH17"/>
<gene>
    <name evidence="2" type="ORF">HannXRQ_Chr10g0287441</name>
    <name evidence="1" type="ORF">HanXRQr2_Chr10g0428181</name>
</gene>
<reference evidence="1 3" key="1">
    <citation type="journal article" date="2017" name="Nature">
        <title>The sunflower genome provides insights into oil metabolism, flowering and Asterid evolution.</title>
        <authorList>
            <person name="Badouin H."/>
            <person name="Gouzy J."/>
            <person name="Grassa C.J."/>
            <person name="Murat F."/>
            <person name="Staton S.E."/>
            <person name="Cottret L."/>
            <person name="Lelandais-Briere C."/>
            <person name="Owens G.L."/>
            <person name="Carrere S."/>
            <person name="Mayjonade B."/>
            <person name="Legrand L."/>
            <person name="Gill N."/>
            <person name="Kane N.C."/>
            <person name="Bowers J.E."/>
            <person name="Hubner S."/>
            <person name="Bellec A."/>
            <person name="Berard A."/>
            <person name="Berges H."/>
            <person name="Blanchet N."/>
            <person name="Boniface M.C."/>
            <person name="Brunel D."/>
            <person name="Catrice O."/>
            <person name="Chaidir N."/>
            <person name="Claudel C."/>
            <person name="Donnadieu C."/>
            <person name="Faraut T."/>
            <person name="Fievet G."/>
            <person name="Helmstetter N."/>
            <person name="King M."/>
            <person name="Knapp S.J."/>
            <person name="Lai Z."/>
            <person name="Le Paslier M.C."/>
            <person name="Lippi Y."/>
            <person name="Lorenzon L."/>
            <person name="Mandel J.R."/>
            <person name="Marage G."/>
            <person name="Marchand G."/>
            <person name="Marquand E."/>
            <person name="Bret-Mestries E."/>
            <person name="Morien E."/>
            <person name="Nambeesan S."/>
            <person name="Nguyen T."/>
            <person name="Pegot-Espagnet P."/>
            <person name="Pouilly N."/>
            <person name="Raftis F."/>
            <person name="Sallet E."/>
            <person name="Schiex T."/>
            <person name="Thomas J."/>
            <person name="Vandecasteele C."/>
            <person name="Vares D."/>
            <person name="Vear F."/>
            <person name="Vautrin S."/>
            <person name="Crespi M."/>
            <person name="Mangin B."/>
            <person name="Burke J.M."/>
            <person name="Salse J."/>
            <person name="Munos S."/>
            <person name="Vincourt P."/>
            <person name="Rieseberg L.H."/>
            <person name="Langlade N.B."/>
        </authorList>
    </citation>
    <scope>NUCLEOTIDE SEQUENCE [LARGE SCALE GENOMIC DNA]</scope>
    <source>
        <strain evidence="3">cv. SF193</strain>
        <tissue evidence="1">Leaves</tissue>
    </source>
</reference>
<evidence type="ECO:0000313" key="3">
    <source>
        <dbReference type="Proteomes" id="UP000215914"/>
    </source>
</evidence>
<reference evidence="2" key="2">
    <citation type="submission" date="2017-02" db="EMBL/GenBank/DDBJ databases">
        <title>Sunflower complete genome.</title>
        <authorList>
            <person name="Langlade N."/>
            <person name="Munos S."/>
        </authorList>
    </citation>
    <scope>NUCLEOTIDE SEQUENCE [LARGE SCALE GENOMIC DNA]</scope>
    <source>
        <tissue evidence="2">Leaves</tissue>
    </source>
</reference>
<sequence>MMITRSQLFLILLEKLRDCWKHEHMVCYFFFSYQKIKSPDDEPKVNKLCLKKKMDQR</sequence>
<protein>
    <submittedName>
        <fullName evidence="2">Uncharacterized protein</fullName>
    </submittedName>
</protein>
<dbReference type="EMBL" id="CM007899">
    <property type="protein sequence ID" value="OTG10428.1"/>
    <property type="molecule type" value="Genomic_DNA"/>
</dbReference>
<evidence type="ECO:0000313" key="2">
    <source>
        <dbReference type="EMBL" id="OTG10428.1"/>
    </source>
</evidence>
<dbReference type="EMBL" id="MNCJ02000325">
    <property type="protein sequence ID" value="KAF5785397.1"/>
    <property type="molecule type" value="Genomic_DNA"/>
</dbReference>
<organism evidence="2 3">
    <name type="scientific">Helianthus annuus</name>
    <name type="common">Common sunflower</name>
    <dbReference type="NCBI Taxonomy" id="4232"/>
    <lineage>
        <taxon>Eukaryota</taxon>
        <taxon>Viridiplantae</taxon>
        <taxon>Streptophyta</taxon>
        <taxon>Embryophyta</taxon>
        <taxon>Tracheophyta</taxon>
        <taxon>Spermatophyta</taxon>
        <taxon>Magnoliopsida</taxon>
        <taxon>eudicotyledons</taxon>
        <taxon>Gunneridae</taxon>
        <taxon>Pentapetalae</taxon>
        <taxon>asterids</taxon>
        <taxon>campanulids</taxon>
        <taxon>Asterales</taxon>
        <taxon>Asteraceae</taxon>
        <taxon>Asteroideae</taxon>
        <taxon>Heliantheae alliance</taxon>
        <taxon>Heliantheae</taxon>
        <taxon>Helianthus</taxon>
    </lineage>
</organism>
<dbReference type="Proteomes" id="UP000215914">
    <property type="component" value="Chromosome 10"/>
</dbReference>
<evidence type="ECO:0000313" key="1">
    <source>
        <dbReference type="EMBL" id="KAF5785397.1"/>
    </source>
</evidence>
<keyword evidence="3" id="KW-1185">Reference proteome</keyword>